<evidence type="ECO:0000313" key="5">
    <source>
        <dbReference type="Proteomes" id="UP000006556"/>
    </source>
</evidence>
<evidence type="ECO:0000313" key="4">
    <source>
        <dbReference type="EMBL" id="BAF58773.1"/>
    </source>
</evidence>
<dbReference type="AlphaFoldDB" id="A5D4R4"/>
<name>A5D4R4_PELTS</name>
<dbReference type="NCBIfam" id="TIGR03971">
    <property type="entry name" value="SDR_subfam_1"/>
    <property type="match status" value="1"/>
</dbReference>
<dbReference type="KEGG" id="pth:PTH_0592"/>
<evidence type="ECO:0000256" key="3">
    <source>
        <dbReference type="ARBA" id="ARBA00023027"/>
    </source>
</evidence>
<protein>
    <submittedName>
        <fullName evidence="4">Dehydrogenases with different specificities</fullName>
    </submittedName>
</protein>
<dbReference type="PANTHER" id="PTHR24321">
    <property type="entry name" value="DEHYDROGENASES, SHORT CHAIN"/>
    <property type="match status" value="1"/>
</dbReference>
<reference evidence="5" key="1">
    <citation type="journal article" date="2008" name="Genome Res.">
        <title>The genome of Pelotomaculum thermopropionicum reveals niche-associated evolution in anaerobic microbiota.</title>
        <authorList>
            <person name="Kosaka T."/>
            <person name="Kato S."/>
            <person name="Shimoyama T."/>
            <person name="Ishii S."/>
            <person name="Abe T."/>
            <person name="Watanabe K."/>
        </authorList>
    </citation>
    <scope>NUCLEOTIDE SEQUENCE [LARGE SCALE GENOMIC DNA]</scope>
    <source>
        <strain evidence="5">DSM 13744 / JCM 10971 / SI</strain>
    </source>
</reference>
<dbReference type="InterPro" id="IPR023985">
    <property type="entry name" value="SDR_subfam_1"/>
</dbReference>
<dbReference type="PANTHER" id="PTHR24321:SF8">
    <property type="entry name" value="ESTRADIOL 17-BETA-DEHYDROGENASE 8-RELATED"/>
    <property type="match status" value="1"/>
</dbReference>
<dbReference type="eggNOG" id="COG1028">
    <property type="taxonomic scope" value="Bacteria"/>
</dbReference>
<dbReference type="Gene3D" id="3.40.50.720">
    <property type="entry name" value="NAD(P)-binding Rossmann-like Domain"/>
    <property type="match status" value="1"/>
</dbReference>
<dbReference type="HOGENOM" id="CLU_010194_1_3_9"/>
<dbReference type="InterPro" id="IPR020904">
    <property type="entry name" value="Sc_DH/Rdtase_CS"/>
</dbReference>
<sequence length="267" mass="28461">MGKLDGKVAFITGAARGQGRAAALAMAAEGADIACFDICRNLDYPSYCLATREDMEVTVSGIRALGRKAAVFYGDVRRFNEVRAAVEGTIEVFGKIDILLNNAGIAGIGASHELKEEEWDTMLDINLKGVWLCCKAVIPHMIERKGGVIISTSSVNGVKALPYSVHYTCAKWGVIGLTKTLAQELAPYNIRVNSISPGTVATRMVAGLAREAGLEYEEAARQFCSGHLISGLIPPEAVAAAALWLSSEEARYITGHNLLVDGGWAST</sequence>
<dbReference type="PRINTS" id="PR00080">
    <property type="entry name" value="SDRFAMILY"/>
</dbReference>
<dbReference type="SUPFAM" id="SSF51735">
    <property type="entry name" value="NAD(P)-binding Rossmann-fold domains"/>
    <property type="match status" value="1"/>
</dbReference>
<proteinExistence type="inferred from homology"/>
<dbReference type="PRINTS" id="PR00081">
    <property type="entry name" value="GDHRDH"/>
</dbReference>
<keyword evidence="2" id="KW-0560">Oxidoreductase</keyword>
<accession>A5D4R4</accession>
<dbReference type="GO" id="GO:0016491">
    <property type="term" value="F:oxidoreductase activity"/>
    <property type="evidence" value="ECO:0007669"/>
    <property type="project" value="UniProtKB-KW"/>
</dbReference>
<dbReference type="CDD" id="cd05233">
    <property type="entry name" value="SDR_c"/>
    <property type="match status" value="1"/>
</dbReference>
<organism evidence="4 5">
    <name type="scientific">Pelotomaculum thermopropionicum (strain DSM 13744 / JCM 10971 / SI)</name>
    <dbReference type="NCBI Taxonomy" id="370438"/>
    <lineage>
        <taxon>Bacteria</taxon>
        <taxon>Bacillati</taxon>
        <taxon>Bacillota</taxon>
        <taxon>Clostridia</taxon>
        <taxon>Eubacteriales</taxon>
        <taxon>Desulfotomaculaceae</taxon>
        <taxon>Pelotomaculum</taxon>
    </lineage>
</organism>
<dbReference type="InterPro" id="IPR036291">
    <property type="entry name" value="NAD(P)-bd_dom_sf"/>
</dbReference>
<dbReference type="EMBL" id="AP009389">
    <property type="protein sequence ID" value="BAF58773.1"/>
    <property type="molecule type" value="Genomic_DNA"/>
</dbReference>
<dbReference type="InterPro" id="IPR002347">
    <property type="entry name" value="SDR_fam"/>
</dbReference>
<keyword evidence="5" id="KW-1185">Reference proteome</keyword>
<dbReference type="GO" id="GO:0008206">
    <property type="term" value="P:bile acid metabolic process"/>
    <property type="evidence" value="ECO:0007669"/>
    <property type="project" value="UniProtKB-ARBA"/>
</dbReference>
<dbReference type="PROSITE" id="PS00061">
    <property type="entry name" value="ADH_SHORT"/>
    <property type="match status" value="1"/>
</dbReference>
<comment type="similarity">
    <text evidence="1">Belongs to the short-chain dehydrogenases/reductases (SDR) family.</text>
</comment>
<dbReference type="Pfam" id="PF13561">
    <property type="entry name" value="adh_short_C2"/>
    <property type="match status" value="1"/>
</dbReference>
<evidence type="ECO:0000256" key="1">
    <source>
        <dbReference type="ARBA" id="ARBA00006484"/>
    </source>
</evidence>
<dbReference type="FunFam" id="3.40.50.720:FF:000084">
    <property type="entry name" value="Short-chain dehydrogenase reductase"/>
    <property type="match status" value="1"/>
</dbReference>
<dbReference type="Proteomes" id="UP000006556">
    <property type="component" value="Chromosome"/>
</dbReference>
<gene>
    <name evidence="4" type="primary">FabG</name>
    <name evidence="4" type="ordered locus">PTH_0592</name>
</gene>
<keyword evidence="3" id="KW-0520">NAD</keyword>
<dbReference type="STRING" id="370438.PTH_0592"/>
<evidence type="ECO:0000256" key="2">
    <source>
        <dbReference type="ARBA" id="ARBA00023002"/>
    </source>
</evidence>